<dbReference type="EMBL" id="BAAALR010000142">
    <property type="protein sequence ID" value="GAA1730570.1"/>
    <property type="molecule type" value="Genomic_DNA"/>
</dbReference>
<keyword evidence="3" id="KW-1185">Reference proteome</keyword>
<evidence type="ECO:0000259" key="1">
    <source>
        <dbReference type="Pfam" id="PF17765"/>
    </source>
</evidence>
<dbReference type="Pfam" id="PF17765">
    <property type="entry name" value="MLTR_LBD"/>
    <property type="match status" value="1"/>
</dbReference>
<evidence type="ECO:0000313" key="3">
    <source>
        <dbReference type="Proteomes" id="UP001499947"/>
    </source>
</evidence>
<comment type="caution">
    <text evidence="2">The sequence shown here is derived from an EMBL/GenBank/DDBJ whole genome shotgun (WGS) entry which is preliminary data.</text>
</comment>
<dbReference type="Gene3D" id="3.40.50.720">
    <property type="entry name" value="NAD(P)-binding Rossmann-like Domain"/>
    <property type="match status" value="1"/>
</dbReference>
<accession>A0ABN2JKP9</accession>
<feature type="domain" description="MmyB-like transcription regulator ligand binding" evidence="1">
    <location>
        <begin position="8"/>
        <end position="53"/>
    </location>
</feature>
<gene>
    <name evidence="2" type="ORF">GCM10009680_84350</name>
</gene>
<dbReference type="Proteomes" id="UP001499947">
    <property type="component" value="Unassembled WGS sequence"/>
</dbReference>
<organism evidence="2 3">
    <name type="scientific">Streptomyces yatensis</name>
    <dbReference type="NCBI Taxonomy" id="155177"/>
    <lineage>
        <taxon>Bacteria</taxon>
        <taxon>Bacillati</taxon>
        <taxon>Actinomycetota</taxon>
        <taxon>Actinomycetes</taxon>
        <taxon>Kitasatosporales</taxon>
        <taxon>Streptomycetaceae</taxon>
        <taxon>Streptomyces</taxon>
        <taxon>Streptomyces violaceusniger group</taxon>
    </lineage>
</organism>
<proteinExistence type="predicted"/>
<evidence type="ECO:0000313" key="2">
    <source>
        <dbReference type="EMBL" id="GAA1730570.1"/>
    </source>
</evidence>
<name>A0ABN2JKP9_9ACTN</name>
<reference evidence="2 3" key="1">
    <citation type="journal article" date="2019" name="Int. J. Syst. Evol. Microbiol.">
        <title>The Global Catalogue of Microorganisms (GCM) 10K type strain sequencing project: providing services to taxonomists for standard genome sequencing and annotation.</title>
        <authorList>
            <consortium name="The Broad Institute Genomics Platform"/>
            <consortium name="The Broad Institute Genome Sequencing Center for Infectious Disease"/>
            <person name="Wu L."/>
            <person name="Ma J."/>
        </authorList>
    </citation>
    <scope>NUCLEOTIDE SEQUENCE [LARGE SCALE GENOMIC DNA]</scope>
    <source>
        <strain evidence="2 3">JCM 13244</strain>
    </source>
</reference>
<dbReference type="InterPro" id="IPR041413">
    <property type="entry name" value="MLTR_LBD"/>
</dbReference>
<protein>
    <recommendedName>
        <fullName evidence="1">MmyB-like transcription regulator ligand binding domain-containing protein</fullName>
    </recommendedName>
</protein>
<sequence>MQAAPMLTRAFRHPVAGEITLGCDSLALTDRDQHLVLHSATPGSPRDGALSLLHVLGAEAGGYPQWRTTICVVAKKIDDALFAPIREARIKASGNQLGNPRSAAEALLDILDVPEPPAHLVLGSDALRLVTAARQAVDDDIRTWEKLSRTTDFPDGTQLKG</sequence>